<evidence type="ECO:0000256" key="2">
    <source>
        <dbReference type="ARBA" id="ARBA00001964"/>
    </source>
</evidence>
<keyword evidence="9" id="KW-0786">Thiamine pyrophosphate</keyword>
<feature type="domain" description="Transketolase-like pyrimidine-binding" evidence="11">
    <location>
        <begin position="363"/>
        <end position="540"/>
    </location>
</feature>
<dbReference type="FunFam" id="3.40.50.920:FF:000003">
    <property type="entry name" value="Transketolase"/>
    <property type="match status" value="1"/>
</dbReference>
<gene>
    <name evidence="12" type="ORF">UFOPK2342_00032</name>
</gene>
<dbReference type="EC" id="2.2.1.1" evidence="5"/>
<dbReference type="InterPro" id="IPR033247">
    <property type="entry name" value="Transketolase_fam"/>
</dbReference>
<dbReference type="SUPFAM" id="SSF52922">
    <property type="entry name" value="TK C-terminal domain-like"/>
    <property type="match status" value="1"/>
</dbReference>
<dbReference type="AlphaFoldDB" id="A0A6J6LUU7"/>
<dbReference type="InterPro" id="IPR020826">
    <property type="entry name" value="Transketolase_BS"/>
</dbReference>
<keyword evidence="7" id="KW-0479">Metal-binding</keyword>
<comment type="subunit">
    <text evidence="4">Homodimer.</text>
</comment>
<reference evidence="12" key="1">
    <citation type="submission" date="2020-05" db="EMBL/GenBank/DDBJ databases">
        <authorList>
            <person name="Chiriac C."/>
            <person name="Salcher M."/>
            <person name="Ghai R."/>
            <person name="Kavagutti S V."/>
        </authorList>
    </citation>
    <scope>NUCLEOTIDE SEQUENCE</scope>
</reference>
<dbReference type="InterPro" id="IPR005475">
    <property type="entry name" value="Transketolase-like_Pyr-bd"/>
</dbReference>
<dbReference type="Pfam" id="PF00456">
    <property type="entry name" value="Transketolase_N"/>
    <property type="match status" value="1"/>
</dbReference>
<keyword evidence="6" id="KW-0808">Transferase</keyword>
<keyword evidence="8" id="KW-0460">Magnesium</keyword>
<evidence type="ECO:0000313" key="12">
    <source>
        <dbReference type="EMBL" id="CAB4664284.1"/>
    </source>
</evidence>
<proteinExistence type="inferred from homology"/>
<dbReference type="InterPro" id="IPR005478">
    <property type="entry name" value="Transketolase_bac-like"/>
</dbReference>
<evidence type="ECO:0000259" key="11">
    <source>
        <dbReference type="SMART" id="SM00861"/>
    </source>
</evidence>
<comment type="similarity">
    <text evidence="3">Belongs to the transketolase family.</text>
</comment>
<evidence type="ECO:0000256" key="6">
    <source>
        <dbReference type="ARBA" id="ARBA00022679"/>
    </source>
</evidence>
<dbReference type="CDD" id="cd02012">
    <property type="entry name" value="TPP_TK"/>
    <property type="match status" value="1"/>
</dbReference>
<dbReference type="Gene3D" id="3.40.50.920">
    <property type="match status" value="1"/>
</dbReference>
<dbReference type="Pfam" id="PF02779">
    <property type="entry name" value="Transket_pyr"/>
    <property type="match status" value="1"/>
</dbReference>
<dbReference type="FunFam" id="3.40.50.970:FF:000003">
    <property type="entry name" value="Transketolase"/>
    <property type="match status" value="1"/>
</dbReference>
<dbReference type="PANTHER" id="PTHR43522:SF2">
    <property type="entry name" value="TRANSKETOLASE 1-RELATED"/>
    <property type="match status" value="1"/>
</dbReference>
<dbReference type="GO" id="GO:0006098">
    <property type="term" value="P:pentose-phosphate shunt"/>
    <property type="evidence" value="ECO:0007669"/>
    <property type="project" value="TreeGrafter"/>
</dbReference>
<comment type="catalytic activity">
    <reaction evidence="10">
        <text>D-sedoheptulose 7-phosphate + D-glyceraldehyde 3-phosphate = aldehydo-D-ribose 5-phosphate + D-xylulose 5-phosphate</text>
        <dbReference type="Rhea" id="RHEA:10508"/>
        <dbReference type="ChEBI" id="CHEBI:57483"/>
        <dbReference type="ChEBI" id="CHEBI:57737"/>
        <dbReference type="ChEBI" id="CHEBI:58273"/>
        <dbReference type="ChEBI" id="CHEBI:59776"/>
        <dbReference type="EC" id="2.2.1.1"/>
    </reaction>
</comment>
<comment type="cofactor">
    <cofactor evidence="1">
        <name>Mg(2+)</name>
        <dbReference type="ChEBI" id="CHEBI:18420"/>
    </cofactor>
</comment>
<evidence type="ECO:0000256" key="5">
    <source>
        <dbReference type="ARBA" id="ARBA00013152"/>
    </source>
</evidence>
<organism evidence="12">
    <name type="scientific">freshwater metagenome</name>
    <dbReference type="NCBI Taxonomy" id="449393"/>
    <lineage>
        <taxon>unclassified sequences</taxon>
        <taxon>metagenomes</taxon>
        <taxon>ecological metagenomes</taxon>
    </lineage>
</organism>
<dbReference type="CDD" id="cd07033">
    <property type="entry name" value="TPP_PYR_DXS_TK_like"/>
    <property type="match status" value="1"/>
</dbReference>
<accession>A0A6J6LUU7</accession>
<evidence type="ECO:0000256" key="9">
    <source>
        <dbReference type="ARBA" id="ARBA00023052"/>
    </source>
</evidence>
<comment type="cofactor">
    <cofactor evidence="2">
        <name>thiamine diphosphate</name>
        <dbReference type="ChEBI" id="CHEBI:58937"/>
    </cofactor>
</comment>
<name>A0A6J6LUU7_9ZZZZ</name>
<dbReference type="Gene3D" id="3.40.50.970">
    <property type="match status" value="2"/>
</dbReference>
<dbReference type="EMBL" id="CAEZXB010000001">
    <property type="protein sequence ID" value="CAB4664284.1"/>
    <property type="molecule type" value="Genomic_DNA"/>
</dbReference>
<dbReference type="GO" id="GO:0046872">
    <property type="term" value="F:metal ion binding"/>
    <property type="evidence" value="ECO:0007669"/>
    <property type="project" value="UniProtKB-KW"/>
</dbReference>
<dbReference type="Pfam" id="PF22613">
    <property type="entry name" value="Transketolase_C_1"/>
    <property type="match status" value="1"/>
</dbReference>
<dbReference type="SUPFAM" id="SSF52518">
    <property type="entry name" value="Thiamin diphosphate-binding fold (THDP-binding)"/>
    <property type="match status" value="2"/>
</dbReference>
<dbReference type="GO" id="GO:0004802">
    <property type="term" value="F:transketolase activity"/>
    <property type="evidence" value="ECO:0007669"/>
    <property type="project" value="UniProtKB-EC"/>
</dbReference>
<dbReference type="InterPro" id="IPR005474">
    <property type="entry name" value="Transketolase_N"/>
</dbReference>
<dbReference type="FunFam" id="3.40.50.970:FF:000004">
    <property type="entry name" value="Transketolase"/>
    <property type="match status" value="1"/>
</dbReference>
<evidence type="ECO:0000256" key="3">
    <source>
        <dbReference type="ARBA" id="ARBA00007131"/>
    </source>
</evidence>
<evidence type="ECO:0000256" key="7">
    <source>
        <dbReference type="ARBA" id="ARBA00022723"/>
    </source>
</evidence>
<dbReference type="NCBIfam" id="TIGR00232">
    <property type="entry name" value="tktlase_bact"/>
    <property type="match status" value="1"/>
</dbReference>
<evidence type="ECO:0000256" key="8">
    <source>
        <dbReference type="ARBA" id="ARBA00022842"/>
    </source>
</evidence>
<protein>
    <recommendedName>
        <fullName evidence="5">transketolase</fullName>
        <ecNumber evidence="5">2.2.1.1</ecNumber>
    </recommendedName>
</protein>
<dbReference type="InterPro" id="IPR009014">
    <property type="entry name" value="Transketo_C/PFOR_II"/>
</dbReference>
<dbReference type="SMART" id="SM00861">
    <property type="entry name" value="Transket_pyr"/>
    <property type="match status" value="1"/>
</dbReference>
<evidence type="ECO:0000256" key="4">
    <source>
        <dbReference type="ARBA" id="ARBA00011738"/>
    </source>
</evidence>
<sequence>MPAALNFTENDYRAITYSRALAADAVQKVGNGHPGTAMALAPVAYLLFQKHIRHNPASAHWLGRDRFILSCGHSSLTLYIQLFLSGYGVEMTDLQKFRTWGALTPGHPEFGHTAGVETTTGPLGQGVANGVGMAMAARYMHGLLEPETPLTQGLFDHRVYVLCSDGDLQEGVSAEASSLAGTQELANLVVIYDDNRISIEGDTHVAFTEDVSARYRAYGWDVYEVDQLADGNVDLAALNVAIESAKASTRAPSLIRLKTVIAWPAPAARGTAKSHGSALGAEEVAATKVALGLNPDESFAMPADVLDHARGIKSRGAAMQAQWQQDFEKWGATHPERADLLTRILSHELPHLDPPTFPSGKDLSTRKASGDVIQYLASVMPEMWGGSADLADSNNTTIEGSHSFLPATSQMKNAHPFGRVIHFGIREHAMGAILNGMALHGLTRSFAGTFLVFSDYMRGSVRLSALMNLPVTYVWSHDSIGLGEDGPTHQPVEHAAALRAIPNLAVVRPADANEVRTCWIEILKRRGPAGILLTRQNVPVFDRDKYAPASNAARGAYVLSECASPAQGIIIATGSEVYLALEAQDLLAADGISVRVVSAPCLEWFEEQDEAYRESVLPRDLRVRVSVEAGVAQNWYRYVGDQGSCVSLEHFGASASAPELFEKFGFSAANIATRVKSLL</sequence>
<dbReference type="PANTHER" id="PTHR43522">
    <property type="entry name" value="TRANSKETOLASE"/>
    <property type="match status" value="1"/>
</dbReference>
<dbReference type="PROSITE" id="PS00802">
    <property type="entry name" value="TRANSKETOLASE_2"/>
    <property type="match status" value="1"/>
</dbReference>
<dbReference type="GO" id="GO:0005829">
    <property type="term" value="C:cytosol"/>
    <property type="evidence" value="ECO:0007669"/>
    <property type="project" value="TreeGrafter"/>
</dbReference>
<dbReference type="InterPro" id="IPR055152">
    <property type="entry name" value="Transketolase-like_C_2"/>
</dbReference>
<evidence type="ECO:0000256" key="1">
    <source>
        <dbReference type="ARBA" id="ARBA00001946"/>
    </source>
</evidence>
<evidence type="ECO:0000256" key="10">
    <source>
        <dbReference type="ARBA" id="ARBA00049473"/>
    </source>
</evidence>
<dbReference type="InterPro" id="IPR029061">
    <property type="entry name" value="THDP-binding"/>
</dbReference>